<organism evidence="1 2">
    <name type="scientific">Wickerhamomyces mucosus</name>
    <dbReference type="NCBI Taxonomy" id="1378264"/>
    <lineage>
        <taxon>Eukaryota</taxon>
        <taxon>Fungi</taxon>
        <taxon>Dikarya</taxon>
        <taxon>Ascomycota</taxon>
        <taxon>Saccharomycotina</taxon>
        <taxon>Saccharomycetes</taxon>
        <taxon>Phaffomycetales</taxon>
        <taxon>Wickerhamomycetaceae</taxon>
        <taxon>Wickerhamomyces</taxon>
    </lineage>
</organism>
<dbReference type="Proteomes" id="UP000769528">
    <property type="component" value="Unassembled WGS sequence"/>
</dbReference>
<comment type="caution">
    <text evidence="1">The sequence shown here is derived from an EMBL/GenBank/DDBJ whole genome shotgun (WGS) entry which is preliminary data.</text>
</comment>
<sequence length="150" mass="15558">MPELMLAPPAGLTASMAPETVATVAAVAAPTTPAVVSSLFDAEFEDFLSSVTFLSFFLNNPNKPDLLLFCFSFFGVVSLPFTAGGLVASVLLDNSEILKELFLLETESVVFNPVVVSTGTGNADLALVDSTFGMDEAILIGTAATTGTVE</sequence>
<reference evidence="1" key="1">
    <citation type="journal article" date="2021" name="Open Biol.">
        <title>Shared evolutionary footprints suggest mitochondrial oxidative damage underlies multiple complex I losses in fungi.</title>
        <authorList>
            <person name="Schikora-Tamarit M.A."/>
            <person name="Marcet-Houben M."/>
            <person name="Nosek J."/>
            <person name="Gabaldon T."/>
        </authorList>
    </citation>
    <scope>NUCLEOTIDE SEQUENCE</scope>
    <source>
        <strain evidence="1">CBS6341</strain>
    </source>
</reference>
<evidence type="ECO:0000313" key="2">
    <source>
        <dbReference type="Proteomes" id="UP000769528"/>
    </source>
</evidence>
<keyword evidence="2" id="KW-1185">Reference proteome</keyword>
<name>A0A9P8PNJ3_9ASCO</name>
<proteinExistence type="predicted"/>
<dbReference type="AlphaFoldDB" id="A0A9P8PNJ3"/>
<dbReference type="EMBL" id="JAEUBF010000853">
    <property type="protein sequence ID" value="KAH3674474.1"/>
    <property type="molecule type" value="Genomic_DNA"/>
</dbReference>
<accession>A0A9P8PNJ3</accession>
<reference evidence="1" key="2">
    <citation type="submission" date="2021-01" db="EMBL/GenBank/DDBJ databases">
        <authorList>
            <person name="Schikora-Tamarit M.A."/>
        </authorList>
    </citation>
    <scope>NUCLEOTIDE SEQUENCE</scope>
    <source>
        <strain evidence="1">CBS6341</strain>
    </source>
</reference>
<gene>
    <name evidence="1" type="ORF">WICMUC_003312</name>
</gene>
<protein>
    <submittedName>
        <fullName evidence="1">Uncharacterized protein</fullName>
    </submittedName>
</protein>
<evidence type="ECO:0000313" key="1">
    <source>
        <dbReference type="EMBL" id="KAH3674474.1"/>
    </source>
</evidence>